<name>A0A1F6DZV0_9BACT</name>
<comment type="caution">
    <text evidence="2">The sequence shown here is derived from an EMBL/GenBank/DDBJ whole genome shotgun (WGS) entry which is preliminary data.</text>
</comment>
<proteinExistence type="predicted"/>
<accession>A0A1F6DZV0</accession>
<sequence>MDSLDEVMKARAQRTRVETQTGRKLAPDEQVGEGDAPSDILSEDGDPEKKALMGMLLKTLAPDPAKQDDLQERFKNNGPFTDEQLKLMQDARYEFNERYMLLNEAKTLFGADELQQIANKHAGYGKYMAGFTPERAKELTDMHFASLAMRNVKSLRRLVDERKAIEEKKKNPGYRNLLADVEWATKATGLSAKDLTATVDLSNRAGSEARLQAKVREQYDQIQNRPLRWFKKACDWAFNSSGQTARSAFDAMNDTDKATVVKEINKNINIIGLVLMNTIRPRADFIAALSQEVWGGKKVELEGMEQVTSATDVESRRAKITDTALQTRWNTEKDKLSQDKFKKKYGRLNPAQADSLRDDFLSDAERKAGGRGSTIFASILERIVFLIFGSHRINKATLLP</sequence>
<feature type="region of interest" description="Disordered" evidence="1">
    <location>
        <begin position="1"/>
        <end position="46"/>
    </location>
</feature>
<dbReference type="EMBL" id="MFLN01000032">
    <property type="protein sequence ID" value="OGG66975.1"/>
    <property type="molecule type" value="Genomic_DNA"/>
</dbReference>
<evidence type="ECO:0000256" key="1">
    <source>
        <dbReference type="SAM" id="MobiDB-lite"/>
    </source>
</evidence>
<gene>
    <name evidence="2" type="ORF">A3C21_02740</name>
</gene>
<protein>
    <submittedName>
        <fullName evidence="2">Uncharacterized protein</fullName>
    </submittedName>
</protein>
<dbReference type="Proteomes" id="UP000178572">
    <property type="component" value="Unassembled WGS sequence"/>
</dbReference>
<organism evidence="2 3">
    <name type="scientific">Candidatus Kaiserbacteria bacterium RIFCSPHIGHO2_02_FULL_59_21</name>
    <dbReference type="NCBI Taxonomy" id="1798500"/>
    <lineage>
        <taxon>Bacteria</taxon>
        <taxon>Candidatus Kaiseribacteriota</taxon>
    </lineage>
</organism>
<evidence type="ECO:0000313" key="2">
    <source>
        <dbReference type="EMBL" id="OGG66975.1"/>
    </source>
</evidence>
<reference evidence="2 3" key="1">
    <citation type="journal article" date="2016" name="Nat. Commun.">
        <title>Thousands of microbial genomes shed light on interconnected biogeochemical processes in an aquifer system.</title>
        <authorList>
            <person name="Anantharaman K."/>
            <person name="Brown C.T."/>
            <person name="Hug L.A."/>
            <person name="Sharon I."/>
            <person name="Castelle C.J."/>
            <person name="Probst A.J."/>
            <person name="Thomas B.C."/>
            <person name="Singh A."/>
            <person name="Wilkins M.J."/>
            <person name="Karaoz U."/>
            <person name="Brodie E.L."/>
            <person name="Williams K.H."/>
            <person name="Hubbard S.S."/>
            <person name="Banfield J.F."/>
        </authorList>
    </citation>
    <scope>NUCLEOTIDE SEQUENCE [LARGE SCALE GENOMIC DNA]</scope>
</reference>
<dbReference type="AlphaFoldDB" id="A0A1F6DZV0"/>
<evidence type="ECO:0000313" key="3">
    <source>
        <dbReference type="Proteomes" id="UP000178572"/>
    </source>
</evidence>